<dbReference type="PANTHER" id="PTHR42789">
    <property type="entry name" value="D-ISOMER SPECIFIC 2-HYDROXYACID DEHYDROGENASE FAMILY PROTEIN (AFU_ORTHOLOGUE AFUA_6G10090)"/>
    <property type="match status" value="1"/>
</dbReference>
<proteinExistence type="inferred from homology"/>
<dbReference type="FunFam" id="3.40.50.720:FF:000203">
    <property type="entry name" value="D-3-phosphoglycerate dehydrogenase (SerA)"/>
    <property type="match status" value="1"/>
</dbReference>
<evidence type="ECO:0000256" key="2">
    <source>
        <dbReference type="ARBA" id="ARBA00023002"/>
    </source>
</evidence>
<protein>
    <submittedName>
        <fullName evidence="7">Hydroxyacid dehydrogenase</fullName>
    </submittedName>
</protein>
<keyword evidence="2 4" id="KW-0560">Oxidoreductase</keyword>
<feature type="domain" description="D-isomer specific 2-hydroxyacid dehydrogenase NAD-binding" evidence="6">
    <location>
        <begin position="102"/>
        <end position="278"/>
    </location>
</feature>
<evidence type="ECO:0000313" key="7">
    <source>
        <dbReference type="EMBL" id="MBK6007939.1"/>
    </source>
</evidence>
<dbReference type="InterPro" id="IPR006139">
    <property type="entry name" value="D-isomer_2_OHA_DH_cat_dom"/>
</dbReference>
<dbReference type="InterPro" id="IPR036291">
    <property type="entry name" value="NAD(P)-bd_dom_sf"/>
</dbReference>
<gene>
    <name evidence="7" type="ORF">JJB11_17710</name>
</gene>
<keyword evidence="8" id="KW-1185">Reference proteome</keyword>
<evidence type="ECO:0000259" key="6">
    <source>
        <dbReference type="Pfam" id="PF02826"/>
    </source>
</evidence>
<feature type="domain" description="D-isomer specific 2-hydroxyacid dehydrogenase catalytic" evidence="5">
    <location>
        <begin position="49"/>
        <end position="310"/>
    </location>
</feature>
<dbReference type="InterPro" id="IPR006140">
    <property type="entry name" value="D-isomer_DH_NAD-bd"/>
</dbReference>
<evidence type="ECO:0000256" key="3">
    <source>
        <dbReference type="ARBA" id="ARBA00023027"/>
    </source>
</evidence>
<dbReference type="GO" id="GO:0051287">
    <property type="term" value="F:NAD binding"/>
    <property type="evidence" value="ECO:0007669"/>
    <property type="project" value="InterPro"/>
</dbReference>
<dbReference type="Proteomes" id="UP000630528">
    <property type="component" value="Unassembled WGS sequence"/>
</dbReference>
<dbReference type="EMBL" id="JAEPWM010000008">
    <property type="protein sequence ID" value="MBK6007939.1"/>
    <property type="molecule type" value="Genomic_DNA"/>
</dbReference>
<reference evidence="7" key="2">
    <citation type="submission" date="2021-01" db="EMBL/GenBank/DDBJ databases">
        <authorList>
            <person name="Kang M."/>
        </authorList>
    </citation>
    <scope>NUCLEOTIDE SEQUENCE</scope>
    <source>
        <strain evidence="7">KACC 17527</strain>
    </source>
</reference>
<evidence type="ECO:0000256" key="1">
    <source>
        <dbReference type="ARBA" id="ARBA00005854"/>
    </source>
</evidence>
<dbReference type="CDD" id="cd12173">
    <property type="entry name" value="PGDH_4"/>
    <property type="match status" value="1"/>
</dbReference>
<reference evidence="7" key="1">
    <citation type="journal article" date="2012" name="J. Microbiol. Biotechnol.">
        <title>Ramlibacter ginsenosidimutans sp. nov., with ginsenoside-converting activity.</title>
        <authorList>
            <person name="Wang L."/>
            <person name="An D.S."/>
            <person name="Kim S.G."/>
            <person name="Jin F.X."/>
            <person name="Kim S.C."/>
            <person name="Lee S.T."/>
            <person name="Im W.T."/>
        </authorList>
    </citation>
    <scope>NUCLEOTIDE SEQUENCE</scope>
    <source>
        <strain evidence="7">KACC 17527</strain>
    </source>
</reference>
<dbReference type="PANTHER" id="PTHR42789:SF1">
    <property type="entry name" value="D-ISOMER SPECIFIC 2-HYDROXYACID DEHYDROGENASE FAMILY PROTEIN (AFU_ORTHOLOGUE AFUA_6G10090)"/>
    <property type="match status" value="1"/>
</dbReference>
<evidence type="ECO:0000256" key="4">
    <source>
        <dbReference type="RuleBase" id="RU003719"/>
    </source>
</evidence>
<keyword evidence="3" id="KW-0520">NAD</keyword>
<dbReference type="SUPFAM" id="SSF51735">
    <property type="entry name" value="NAD(P)-binding Rossmann-fold domains"/>
    <property type="match status" value="1"/>
</dbReference>
<organism evidence="7 8">
    <name type="scientific">Ramlibacter ginsenosidimutans</name>
    <dbReference type="NCBI Taxonomy" id="502333"/>
    <lineage>
        <taxon>Bacteria</taxon>
        <taxon>Pseudomonadati</taxon>
        <taxon>Pseudomonadota</taxon>
        <taxon>Betaproteobacteria</taxon>
        <taxon>Burkholderiales</taxon>
        <taxon>Comamonadaceae</taxon>
        <taxon>Ramlibacter</taxon>
    </lineage>
</organism>
<dbReference type="InterPro" id="IPR050857">
    <property type="entry name" value="D-2-hydroxyacid_DH"/>
</dbReference>
<accession>A0A934WMM0</accession>
<dbReference type="SUPFAM" id="SSF52283">
    <property type="entry name" value="Formate/glycerate dehydrogenase catalytic domain-like"/>
    <property type="match status" value="1"/>
</dbReference>
<comment type="caution">
    <text evidence="7">The sequence shown here is derived from an EMBL/GenBank/DDBJ whole genome shotgun (WGS) entry which is preliminary data.</text>
</comment>
<sequence>MFDETIRAEPSVSLEIAPIRESEKGWAALQQAHVYQITAAKDELSIQFRAQQELIERCPKLLAVSSAGAGYDTVDVEACTHAGIAVVSQLGGNAPSVAEMAIGLMLAVSRRIVESDRKLRTQRGFSRESVMGSDIGGKVLGVVGIGYAGTRTATLAKAFGMRVLAFDPFVAPEEIRRRGAEPVDLETLLRSADVVSLHCPRNKDTLNYFDAKRFASMKKGAYFISTARGGIHDEQALAEALTSGHLGGAGLDVWKEEPPALDHPLLALHNVVATFHTAGVSHEGRRNVAKSAAEQVLQLLRGERPPHLINPEVWDAFLERRAAALRALQAA</sequence>
<dbReference type="Gene3D" id="3.40.50.720">
    <property type="entry name" value="NAD(P)-binding Rossmann-like Domain"/>
    <property type="match status" value="2"/>
</dbReference>
<evidence type="ECO:0000259" key="5">
    <source>
        <dbReference type="Pfam" id="PF00389"/>
    </source>
</evidence>
<evidence type="ECO:0000313" key="8">
    <source>
        <dbReference type="Proteomes" id="UP000630528"/>
    </source>
</evidence>
<dbReference type="AlphaFoldDB" id="A0A934WMM0"/>
<comment type="similarity">
    <text evidence="1 4">Belongs to the D-isomer specific 2-hydroxyacid dehydrogenase family.</text>
</comment>
<name>A0A934WMM0_9BURK</name>
<dbReference type="GO" id="GO:0016616">
    <property type="term" value="F:oxidoreductase activity, acting on the CH-OH group of donors, NAD or NADP as acceptor"/>
    <property type="evidence" value="ECO:0007669"/>
    <property type="project" value="InterPro"/>
</dbReference>
<dbReference type="Pfam" id="PF00389">
    <property type="entry name" value="2-Hacid_dh"/>
    <property type="match status" value="1"/>
</dbReference>
<dbReference type="Pfam" id="PF02826">
    <property type="entry name" value="2-Hacid_dh_C"/>
    <property type="match status" value="1"/>
</dbReference>